<evidence type="ECO:0000313" key="4">
    <source>
        <dbReference type="Proteomes" id="UP000818624"/>
    </source>
</evidence>
<dbReference type="InterPro" id="IPR041805">
    <property type="entry name" value="ASMase/PPN1_MPP"/>
</dbReference>
<keyword evidence="1" id="KW-0378">Hydrolase</keyword>
<dbReference type="PANTHER" id="PTHR10340">
    <property type="entry name" value="SPHINGOMYELIN PHOSPHODIESTERASE"/>
    <property type="match status" value="1"/>
</dbReference>
<accession>A0ABY8ENM4</accession>
<organism evidence="3 4">
    <name type="scientific">Malassezia furfur</name>
    <name type="common">Pityriasis versicolor infection agent</name>
    <name type="synonym">Pityrosporum furfur</name>
    <dbReference type="NCBI Taxonomy" id="55194"/>
    <lineage>
        <taxon>Eukaryota</taxon>
        <taxon>Fungi</taxon>
        <taxon>Dikarya</taxon>
        <taxon>Basidiomycota</taxon>
        <taxon>Ustilaginomycotina</taxon>
        <taxon>Malasseziomycetes</taxon>
        <taxon>Malasseziales</taxon>
        <taxon>Malasseziaceae</taxon>
        <taxon>Malassezia</taxon>
    </lineage>
</organism>
<reference evidence="3 4" key="1">
    <citation type="journal article" date="2020" name="Elife">
        <title>Loss of centromere function drives karyotype evolution in closely related Malassezia species.</title>
        <authorList>
            <person name="Sankaranarayanan S.R."/>
            <person name="Ianiri G."/>
            <person name="Coelho M.A."/>
            <person name="Reza M.H."/>
            <person name="Thimmappa B.C."/>
            <person name="Ganguly P."/>
            <person name="Vadnala R.N."/>
            <person name="Sun S."/>
            <person name="Siddharthan R."/>
            <person name="Tellgren-Roth C."/>
            <person name="Dawson T.L."/>
            <person name="Heitman J."/>
            <person name="Sanyal K."/>
        </authorList>
    </citation>
    <scope>NUCLEOTIDE SEQUENCE [LARGE SCALE GENOMIC DNA]</scope>
    <source>
        <strain evidence="3">CBS14141</strain>
    </source>
</reference>
<evidence type="ECO:0008006" key="5">
    <source>
        <dbReference type="Google" id="ProtNLM"/>
    </source>
</evidence>
<dbReference type="EMBL" id="CP046235">
    <property type="protein sequence ID" value="WFD47157.1"/>
    <property type="molecule type" value="Genomic_DNA"/>
</dbReference>
<dbReference type="PANTHER" id="PTHR10340:SF27">
    <property type="entry name" value="ACL091CP"/>
    <property type="match status" value="1"/>
</dbReference>
<evidence type="ECO:0000313" key="3">
    <source>
        <dbReference type="EMBL" id="WFD47157.1"/>
    </source>
</evidence>
<keyword evidence="2" id="KW-0325">Glycoprotein</keyword>
<dbReference type="CDD" id="cd00842">
    <property type="entry name" value="MPP_ASMase"/>
    <property type="match status" value="1"/>
</dbReference>
<dbReference type="SUPFAM" id="SSF56300">
    <property type="entry name" value="Metallo-dependent phosphatases"/>
    <property type="match status" value="1"/>
</dbReference>
<evidence type="ECO:0000256" key="1">
    <source>
        <dbReference type="ARBA" id="ARBA00022801"/>
    </source>
</evidence>
<keyword evidence="4" id="KW-1185">Reference proteome</keyword>
<dbReference type="InterPro" id="IPR029052">
    <property type="entry name" value="Metallo-depent_PP-like"/>
</dbReference>
<dbReference type="Proteomes" id="UP000818624">
    <property type="component" value="Chromosome 2"/>
</dbReference>
<protein>
    <recommendedName>
        <fullName evidence="5">Sphingomyelin phosphodiesterase</fullName>
    </recommendedName>
</protein>
<proteinExistence type="predicted"/>
<evidence type="ECO:0000256" key="2">
    <source>
        <dbReference type="ARBA" id="ARBA00023180"/>
    </source>
</evidence>
<gene>
    <name evidence="3" type="ORF">GLX27_001805</name>
</gene>
<name>A0ABY8ENM4_MALFU</name>
<sequence>MVGAEANCDSGQCCRADSFNSTLAQPTFEPGTLPKENISEPAGYWGWYQCDSPWSLVESAMQAISALAQQDGSFDLGIVTGDLVTHDSTARISPDLVRYSEQSIYDLLRQYVKNATIVVAIGEGGTAPQGQAMPSDLPDDRGKQLDWDYENIAALIETEGWGNNDTAESIRAHYGGYSTSPRQGLRVISVNSDFWFVENLFNYINPDDPDPSGTFRWLTDELASAESANETAWIVASVPTGWEGSAALPRPSVLFNLIMNRFAQTITHVFFGHTHEDQFYLFFDESTNSTGVRDNSTLSGHAFIAPSLTPNRNLQPSFRIYDVDPETYEVMNYHQYYTSVSEFQNLTDQGPVWRELYSARETYANYTMIGDAGNQTSWPTDAPLNATFWLSLTDEMKKDTTLVDAFNLYQGRNSPRTPACDYTCQLTKICYMKTGNSFPLDTCTPGFGSVQSAYPPSEVTPVGD</sequence>